<dbReference type="InterPro" id="IPR029058">
    <property type="entry name" value="AB_hydrolase_fold"/>
</dbReference>
<protein>
    <submittedName>
        <fullName evidence="3">Alpha/beta fold hydrolase</fullName>
    </submittedName>
</protein>
<dbReference type="InterPro" id="IPR000073">
    <property type="entry name" value="AB_hydrolase_1"/>
</dbReference>
<evidence type="ECO:0000313" key="4">
    <source>
        <dbReference type="Proteomes" id="UP001057474"/>
    </source>
</evidence>
<evidence type="ECO:0000259" key="2">
    <source>
        <dbReference type="Pfam" id="PF00561"/>
    </source>
</evidence>
<accession>A0ABY4YAJ4</accession>
<reference evidence="3" key="1">
    <citation type="submission" date="2021-03" db="EMBL/GenBank/DDBJ databases">
        <title>Legionella lytica PCM 2298.</title>
        <authorList>
            <person name="Koper P."/>
        </authorList>
    </citation>
    <scope>NUCLEOTIDE SEQUENCE</scope>
    <source>
        <strain evidence="3">PCM 2298</strain>
    </source>
</reference>
<dbReference type="PANTHER" id="PTHR42977:SF3">
    <property type="entry name" value="AB HYDROLASE-1 DOMAIN-CONTAINING PROTEIN"/>
    <property type="match status" value="1"/>
</dbReference>
<dbReference type="Proteomes" id="UP001057474">
    <property type="component" value="Chromosome"/>
</dbReference>
<feature type="domain" description="AB hydrolase-1" evidence="2">
    <location>
        <begin position="43"/>
        <end position="86"/>
    </location>
</feature>
<dbReference type="EMBL" id="CP071527">
    <property type="protein sequence ID" value="USQ14667.1"/>
    <property type="molecule type" value="Genomic_DNA"/>
</dbReference>
<keyword evidence="4" id="KW-1185">Reference proteome</keyword>
<sequence length="89" mass="10260">MTRAAARTMVHSSVREDKNLIYHYAEVYGVRIFYCEAGDKNKPTLLLPHGFPTSSHQYRQLIPLLSAHFHIIAPDFPGFDFTEVPNKRE</sequence>
<evidence type="ECO:0000313" key="3">
    <source>
        <dbReference type="EMBL" id="USQ14667.1"/>
    </source>
</evidence>
<dbReference type="Pfam" id="PF00561">
    <property type="entry name" value="Abhydrolase_1"/>
    <property type="match status" value="1"/>
</dbReference>
<organism evidence="3 4">
    <name type="scientific">Legionella lytica</name>
    <dbReference type="NCBI Taxonomy" id="96232"/>
    <lineage>
        <taxon>Bacteria</taxon>
        <taxon>Pseudomonadati</taxon>
        <taxon>Pseudomonadota</taxon>
        <taxon>Gammaproteobacteria</taxon>
        <taxon>Legionellales</taxon>
        <taxon>Legionellaceae</taxon>
        <taxon>Legionella</taxon>
    </lineage>
</organism>
<name>A0ABY4YAJ4_9GAMM</name>
<dbReference type="PANTHER" id="PTHR42977">
    <property type="entry name" value="HYDROLASE-RELATED"/>
    <property type="match status" value="1"/>
</dbReference>
<dbReference type="Gene3D" id="3.40.50.1820">
    <property type="entry name" value="alpha/beta hydrolase"/>
    <property type="match status" value="1"/>
</dbReference>
<gene>
    <name evidence="3" type="ORF">J2N86_05010</name>
</gene>
<proteinExistence type="predicted"/>
<dbReference type="GO" id="GO:0016787">
    <property type="term" value="F:hydrolase activity"/>
    <property type="evidence" value="ECO:0007669"/>
    <property type="project" value="UniProtKB-KW"/>
</dbReference>
<dbReference type="SUPFAM" id="SSF53474">
    <property type="entry name" value="alpha/beta-Hydrolases"/>
    <property type="match status" value="1"/>
</dbReference>
<dbReference type="InterPro" id="IPR051340">
    <property type="entry name" value="Haloalkane_dehalogenase"/>
</dbReference>
<dbReference type="RefSeq" id="WP_252581293.1">
    <property type="nucleotide sequence ID" value="NZ_CP071527.1"/>
</dbReference>
<keyword evidence="1 3" id="KW-0378">Hydrolase</keyword>
<evidence type="ECO:0000256" key="1">
    <source>
        <dbReference type="ARBA" id="ARBA00022801"/>
    </source>
</evidence>